<keyword evidence="3" id="KW-1185">Reference proteome</keyword>
<dbReference type="GO" id="GO:0003677">
    <property type="term" value="F:DNA binding"/>
    <property type="evidence" value="ECO:0007669"/>
    <property type="project" value="InterPro"/>
</dbReference>
<dbReference type="EMBL" id="VKHS01000408">
    <property type="protein sequence ID" value="MBB0231028.1"/>
    <property type="molecule type" value="Genomic_DNA"/>
</dbReference>
<proteinExistence type="predicted"/>
<name>A0A7W3T590_9ACTN</name>
<dbReference type="SUPFAM" id="SSF64288">
    <property type="entry name" value="Chorismate lyase-like"/>
    <property type="match status" value="1"/>
</dbReference>
<evidence type="ECO:0000313" key="2">
    <source>
        <dbReference type="EMBL" id="MBB0231028.1"/>
    </source>
</evidence>
<evidence type="ECO:0000259" key="1">
    <source>
        <dbReference type="SMART" id="SM00866"/>
    </source>
</evidence>
<organism evidence="2 3">
    <name type="scientific">Streptomyces calidiresistens</name>
    <dbReference type="NCBI Taxonomy" id="1485586"/>
    <lineage>
        <taxon>Bacteria</taxon>
        <taxon>Bacillati</taxon>
        <taxon>Actinomycetota</taxon>
        <taxon>Actinomycetes</taxon>
        <taxon>Kitasatosporales</taxon>
        <taxon>Streptomycetaceae</taxon>
        <taxon>Streptomyces</taxon>
    </lineage>
</organism>
<evidence type="ECO:0000313" key="3">
    <source>
        <dbReference type="Proteomes" id="UP000530234"/>
    </source>
</evidence>
<dbReference type="SMART" id="SM00866">
    <property type="entry name" value="UTRA"/>
    <property type="match status" value="1"/>
</dbReference>
<gene>
    <name evidence="2" type="ORF">FOE67_16260</name>
</gene>
<dbReference type="GO" id="GO:0045892">
    <property type="term" value="P:negative regulation of DNA-templated transcription"/>
    <property type="evidence" value="ECO:0007669"/>
    <property type="project" value="TreeGrafter"/>
</dbReference>
<dbReference type="Gene3D" id="3.40.1410.10">
    <property type="entry name" value="Chorismate lyase-like"/>
    <property type="match status" value="1"/>
</dbReference>
<dbReference type="InterPro" id="IPR050679">
    <property type="entry name" value="Bact_HTH_transcr_reg"/>
</dbReference>
<comment type="caution">
    <text evidence="2">The sequence shown here is derived from an EMBL/GenBank/DDBJ whole genome shotgun (WGS) entry which is preliminary data.</text>
</comment>
<dbReference type="PANTHER" id="PTHR44846:SF17">
    <property type="entry name" value="GNTR-FAMILY TRANSCRIPTIONAL REGULATOR"/>
    <property type="match status" value="1"/>
</dbReference>
<sequence>MTNELWETDSTVYLTPRPGGGDAWAEEAAARGGRGTQRLVEVRRIRAPEAVAGLLGLAPDAEVVVRRRVMYLDGRPVELTASHYPADIAAGTALAEPRRIPGGAVTLLADLGFRPHEVEETVAVDLPEPAVREALALGEGEPVMLLTRVSRAADGRPFEVGVMTMVRGSRLRYRTRMG</sequence>
<dbReference type="PANTHER" id="PTHR44846">
    <property type="entry name" value="MANNOSYL-D-GLYCERATE TRANSPORT/METABOLISM SYSTEM REPRESSOR MNGR-RELATED"/>
    <property type="match status" value="1"/>
</dbReference>
<dbReference type="InterPro" id="IPR011663">
    <property type="entry name" value="UTRA"/>
</dbReference>
<dbReference type="InterPro" id="IPR028978">
    <property type="entry name" value="Chorismate_lyase_/UTRA_dom_sf"/>
</dbReference>
<dbReference type="RefSeq" id="WP_182665002.1">
    <property type="nucleotide sequence ID" value="NZ_VKHS01000408.1"/>
</dbReference>
<reference evidence="3" key="1">
    <citation type="submission" date="2019-10" db="EMBL/GenBank/DDBJ databases">
        <title>Streptomyces sp. nov., a novel actinobacterium isolated from alkaline environment.</title>
        <authorList>
            <person name="Golinska P."/>
        </authorList>
    </citation>
    <scope>NUCLEOTIDE SEQUENCE [LARGE SCALE GENOMIC DNA]</scope>
    <source>
        <strain evidence="3">DSM 42108</strain>
    </source>
</reference>
<feature type="domain" description="UbiC transcription regulator-associated" evidence="1">
    <location>
        <begin position="30"/>
        <end position="172"/>
    </location>
</feature>
<protein>
    <submittedName>
        <fullName evidence="2">UTRA domain-containing protein</fullName>
    </submittedName>
</protein>
<dbReference type="Proteomes" id="UP000530234">
    <property type="component" value="Unassembled WGS sequence"/>
</dbReference>
<dbReference type="Pfam" id="PF07702">
    <property type="entry name" value="UTRA"/>
    <property type="match status" value="1"/>
</dbReference>
<dbReference type="AlphaFoldDB" id="A0A7W3T590"/>
<accession>A0A7W3T590</accession>